<dbReference type="InterPro" id="IPR006549">
    <property type="entry name" value="HAD-SF_hydro_IIIA"/>
</dbReference>
<dbReference type="FunFam" id="3.40.50.1000:FF:000168">
    <property type="entry name" value="D,D-heptose 1,7-bisphosphate phosphatase"/>
    <property type="match status" value="1"/>
</dbReference>
<comment type="subcellular location">
    <subcellularLocation>
        <location evidence="4">Cytoplasm</location>
    </subcellularLocation>
</comment>
<evidence type="ECO:0000256" key="6">
    <source>
        <dbReference type="ARBA" id="ARBA00005628"/>
    </source>
</evidence>
<keyword evidence="11" id="KW-0479">Metal-binding</keyword>
<keyword evidence="14" id="KW-0460">Magnesium</keyword>
<evidence type="ECO:0000256" key="4">
    <source>
        <dbReference type="ARBA" id="ARBA00004496"/>
    </source>
</evidence>
<dbReference type="PATRIC" id="fig|765913.3.peg.2196"/>
<comment type="pathway">
    <text evidence="5">Nucleotide-sugar biosynthesis; ADP-L-glycero-beta-D-manno-heptose biosynthesis; ADP-L-glycero-beta-D-manno-heptose from D-glycero-beta-D-manno-heptose 7-phosphate: step 2/4.</text>
</comment>
<evidence type="ECO:0000256" key="5">
    <source>
        <dbReference type="ARBA" id="ARBA00004708"/>
    </source>
</evidence>
<evidence type="ECO:0000313" key="18">
    <source>
        <dbReference type="Proteomes" id="UP000004200"/>
    </source>
</evidence>
<evidence type="ECO:0000256" key="11">
    <source>
        <dbReference type="ARBA" id="ARBA00022723"/>
    </source>
</evidence>
<dbReference type="EMBL" id="AFWT01000013">
    <property type="protein sequence ID" value="EGV31291.1"/>
    <property type="molecule type" value="Genomic_DNA"/>
</dbReference>
<dbReference type="STRING" id="765913.ThidrDRAFT_2157"/>
<dbReference type="InterPro" id="IPR004446">
    <property type="entry name" value="Heptose_bisP_phosphatase"/>
</dbReference>
<comment type="cofactor">
    <cofactor evidence="2">
        <name>Mg(2+)</name>
        <dbReference type="ChEBI" id="CHEBI:18420"/>
    </cofactor>
</comment>
<dbReference type="GO" id="GO:0046872">
    <property type="term" value="F:metal ion binding"/>
    <property type="evidence" value="ECO:0007669"/>
    <property type="project" value="UniProtKB-KW"/>
</dbReference>
<dbReference type="NCBIfam" id="TIGR01662">
    <property type="entry name" value="HAD-SF-IIIA"/>
    <property type="match status" value="1"/>
</dbReference>
<evidence type="ECO:0000256" key="8">
    <source>
        <dbReference type="ARBA" id="ARBA00012987"/>
    </source>
</evidence>
<protein>
    <recommendedName>
        <fullName evidence="9">D-glycero-beta-D-manno-heptose-1,7-bisphosphate 7-phosphatase</fullName>
        <ecNumber evidence="8">3.1.3.82</ecNumber>
    </recommendedName>
    <alternativeName>
        <fullName evidence="16">D,D-heptose 1,7-bisphosphate phosphatase</fullName>
    </alternativeName>
</protein>
<evidence type="ECO:0000256" key="7">
    <source>
        <dbReference type="ARBA" id="ARBA00011245"/>
    </source>
</evidence>
<evidence type="ECO:0000313" key="17">
    <source>
        <dbReference type="EMBL" id="EGV31291.1"/>
    </source>
</evidence>
<dbReference type="GO" id="GO:0005737">
    <property type="term" value="C:cytoplasm"/>
    <property type="evidence" value="ECO:0007669"/>
    <property type="project" value="UniProtKB-SubCell"/>
</dbReference>
<comment type="cofactor">
    <cofactor evidence="3">
        <name>Zn(2+)</name>
        <dbReference type="ChEBI" id="CHEBI:29105"/>
    </cofactor>
</comment>
<proteinExistence type="inferred from homology"/>
<dbReference type="Pfam" id="PF13242">
    <property type="entry name" value="Hydrolase_like"/>
    <property type="match status" value="1"/>
</dbReference>
<dbReference type="RefSeq" id="WP_007040870.1">
    <property type="nucleotide sequence ID" value="NZ_AFWT01000013.1"/>
</dbReference>
<dbReference type="EC" id="3.1.3.82" evidence="8"/>
<dbReference type="InterPro" id="IPR023214">
    <property type="entry name" value="HAD_sf"/>
</dbReference>
<evidence type="ECO:0000256" key="16">
    <source>
        <dbReference type="ARBA" id="ARBA00031828"/>
    </source>
</evidence>
<dbReference type="GO" id="GO:0034200">
    <property type="term" value="F:D-glycero-beta-D-manno-heptose 1,7-bisphosphate 7-phosphatase activity"/>
    <property type="evidence" value="ECO:0007669"/>
    <property type="project" value="UniProtKB-EC"/>
</dbReference>
<evidence type="ECO:0000256" key="3">
    <source>
        <dbReference type="ARBA" id="ARBA00001947"/>
    </source>
</evidence>
<gene>
    <name evidence="17" type="ORF">ThidrDRAFT_2157</name>
</gene>
<comment type="subunit">
    <text evidence="7">Monomer.</text>
</comment>
<dbReference type="eggNOG" id="COG0241">
    <property type="taxonomic scope" value="Bacteria"/>
</dbReference>
<evidence type="ECO:0000256" key="15">
    <source>
        <dbReference type="ARBA" id="ARBA00023277"/>
    </source>
</evidence>
<dbReference type="AlphaFoldDB" id="G2E1J4"/>
<dbReference type="NCBIfam" id="NF006506">
    <property type="entry name" value="PRK08942.1"/>
    <property type="match status" value="1"/>
</dbReference>
<evidence type="ECO:0000256" key="12">
    <source>
        <dbReference type="ARBA" id="ARBA00022801"/>
    </source>
</evidence>
<dbReference type="GO" id="GO:0005975">
    <property type="term" value="P:carbohydrate metabolic process"/>
    <property type="evidence" value="ECO:0007669"/>
    <property type="project" value="InterPro"/>
</dbReference>
<dbReference type="NCBIfam" id="TIGR01656">
    <property type="entry name" value="Histidinol-ppas"/>
    <property type="match status" value="1"/>
</dbReference>
<sequence length="195" mass="21049">MRCPDLTGRAVILDRDGVINEDSDRYIRCLSDWTPIAGSIEAIARLSRAGLRIAVASNQSGLGRGYFSFVELNAMHQRMRDLVSAQGGRIDMIAFCPHTPSDGCHCRKPGTALLEEIAERLSLDLAGVPFIGDSLSDLKAARSAGAFPILVRTGKGEKTLVSLDDEKHIQWGAQLPVYRDLAAAADALLNNEGCL</sequence>
<comment type="caution">
    <text evidence="17">The sequence shown here is derived from an EMBL/GenBank/DDBJ whole genome shotgun (WGS) entry which is preliminary data.</text>
</comment>
<keyword evidence="13" id="KW-0862">Zinc</keyword>
<dbReference type="CDD" id="cd07503">
    <property type="entry name" value="HAD_HisB-N"/>
    <property type="match status" value="1"/>
</dbReference>
<evidence type="ECO:0000256" key="13">
    <source>
        <dbReference type="ARBA" id="ARBA00022833"/>
    </source>
</evidence>
<comment type="catalytic activity">
    <reaction evidence="1">
        <text>D-glycero-beta-D-manno-heptose 1,7-bisphosphate + H2O = D-glycero-beta-D-manno-heptose 1-phosphate + phosphate</text>
        <dbReference type="Rhea" id="RHEA:28518"/>
        <dbReference type="ChEBI" id="CHEBI:15377"/>
        <dbReference type="ChEBI" id="CHEBI:43474"/>
        <dbReference type="ChEBI" id="CHEBI:60208"/>
        <dbReference type="ChEBI" id="CHEBI:61593"/>
        <dbReference type="EC" id="3.1.3.82"/>
    </reaction>
</comment>
<evidence type="ECO:0000256" key="10">
    <source>
        <dbReference type="ARBA" id="ARBA00022490"/>
    </source>
</evidence>
<evidence type="ECO:0000256" key="14">
    <source>
        <dbReference type="ARBA" id="ARBA00022842"/>
    </source>
</evidence>
<organism evidence="17 18">
    <name type="scientific">Thiorhodococcus drewsii AZ1</name>
    <dbReference type="NCBI Taxonomy" id="765913"/>
    <lineage>
        <taxon>Bacteria</taxon>
        <taxon>Pseudomonadati</taxon>
        <taxon>Pseudomonadota</taxon>
        <taxon>Gammaproteobacteria</taxon>
        <taxon>Chromatiales</taxon>
        <taxon>Chromatiaceae</taxon>
        <taxon>Thiorhodococcus</taxon>
    </lineage>
</organism>
<dbReference type="Gene3D" id="3.40.50.1000">
    <property type="entry name" value="HAD superfamily/HAD-like"/>
    <property type="match status" value="1"/>
</dbReference>
<evidence type="ECO:0000256" key="2">
    <source>
        <dbReference type="ARBA" id="ARBA00001946"/>
    </source>
</evidence>
<reference evidence="17 18" key="1">
    <citation type="submission" date="2011-06" db="EMBL/GenBank/DDBJ databases">
        <title>The draft genome of Thiorhodococcus drewsii AZ1.</title>
        <authorList>
            <consortium name="US DOE Joint Genome Institute (JGI-PGF)"/>
            <person name="Lucas S."/>
            <person name="Han J."/>
            <person name="Lapidus A."/>
            <person name="Cheng J.-F."/>
            <person name="Goodwin L."/>
            <person name="Pitluck S."/>
            <person name="Peters L."/>
            <person name="Land M.L."/>
            <person name="Hauser L."/>
            <person name="Vogl K."/>
            <person name="Liu Z."/>
            <person name="Imhoff J."/>
            <person name="Thiel V."/>
            <person name="Frigaard N.-U."/>
            <person name="Bryant D.A."/>
            <person name="Woyke T.J."/>
        </authorList>
    </citation>
    <scope>NUCLEOTIDE SEQUENCE [LARGE SCALE GENOMIC DNA]</scope>
    <source>
        <strain evidence="17 18">AZ1</strain>
    </source>
</reference>
<evidence type="ECO:0000256" key="1">
    <source>
        <dbReference type="ARBA" id="ARBA00001226"/>
    </source>
</evidence>
<keyword evidence="15" id="KW-0119">Carbohydrate metabolism</keyword>
<dbReference type="SUPFAM" id="SSF56784">
    <property type="entry name" value="HAD-like"/>
    <property type="match status" value="1"/>
</dbReference>
<dbReference type="InterPro" id="IPR036412">
    <property type="entry name" value="HAD-like_sf"/>
</dbReference>
<dbReference type="Proteomes" id="UP000004200">
    <property type="component" value="Unassembled WGS sequence"/>
</dbReference>
<evidence type="ECO:0000256" key="9">
    <source>
        <dbReference type="ARBA" id="ARBA00014542"/>
    </source>
</evidence>
<keyword evidence="10" id="KW-0963">Cytoplasm</keyword>
<accession>G2E1J4</accession>
<dbReference type="PANTHER" id="PTHR42891:SF1">
    <property type="entry name" value="D-GLYCERO-BETA-D-MANNO-HEPTOSE-1,7-BISPHOSPHATE 7-PHOSPHATASE"/>
    <property type="match status" value="1"/>
</dbReference>
<keyword evidence="12" id="KW-0378">Hydrolase</keyword>
<comment type="similarity">
    <text evidence="6">Belongs to the GmhB family.</text>
</comment>
<name>G2E1J4_9GAMM</name>
<dbReference type="OrthoDB" id="9788272at2"/>
<keyword evidence="18" id="KW-1185">Reference proteome</keyword>
<dbReference type="InterPro" id="IPR006543">
    <property type="entry name" value="Histidinol-phos"/>
</dbReference>
<dbReference type="PANTHER" id="PTHR42891">
    <property type="entry name" value="D-GLYCERO-BETA-D-MANNO-HEPTOSE-1,7-BISPHOSPHATE 7-PHOSPHATASE"/>
    <property type="match status" value="1"/>
</dbReference>